<dbReference type="InterPro" id="IPR016032">
    <property type="entry name" value="Sig_transdc_resp-reg_C-effctor"/>
</dbReference>
<dbReference type="SMART" id="SM00448">
    <property type="entry name" value="REC"/>
    <property type="match status" value="1"/>
</dbReference>
<dbReference type="SUPFAM" id="SSF46894">
    <property type="entry name" value="C-terminal effector domain of the bipartite response regulators"/>
    <property type="match status" value="1"/>
</dbReference>
<keyword evidence="2" id="KW-0238">DNA-binding</keyword>
<reference evidence="6 7" key="1">
    <citation type="submission" date="2021-04" db="EMBL/GenBank/DDBJ databases">
        <title>Genomics, taxonomy and metabolism of representatives of sulfur bacteria of the genus Thiothrix: Thiothrix fructosivorans QT, Thiothrix unzii A1T and three new species, Thiothrix subterranea sp. nov., Thiothrix litoralis sp. nov. and 'Candidatus Thiothrix anitrata' sp. nov.</title>
        <authorList>
            <person name="Ravin N.V."/>
            <person name="Smolyakov D."/>
            <person name="Rudenko T.S."/>
            <person name="Mardanov A.V."/>
            <person name="Beletsky A.V."/>
            <person name="Markov N.D."/>
            <person name="Fomenkov A.I."/>
            <person name="Roberts R.J."/>
            <person name="Karnachuk O.V."/>
            <person name="Novikov A."/>
            <person name="Grabovich M.Y."/>
        </authorList>
    </citation>
    <scope>NUCLEOTIDE SEQUENCE [LARGE SCALE GENOMIC DNA]</scope>
    <source>
        <strain evidence="6 7">AS</strain>
    </source>
</reference>
<accession>A0ABX7WSL3</accession>
<evidence type="ECO:0000259" key="4">
    <source>
        <dbReference type="PROSITE" id="PS50043"/>
    </source>
</evidence>
<dbReference type="PANTHER" id="PTHR45566:SF1">
    <property type="entry name" value="HTH-TYPE TRANSCRIPTIONAL REGULATOR YHJB-RELATED"/>
    <property type="match status" value="1"/>
</dbReference>
<dbReference type="PRINTS" id="PR00038">
    <property type="entry name" value="HTHLUXR"/>
</dbReference>
<dbReference type="CDD" id="cd17535">
    <property type="entry name" value="REC_NarL-like"/>
    <property type="match status" value="1"/>
</dbReference>
<dbReference type="InterPro" id="IPR051015">
    <property type="entry name" value="EvgA-like"/>
</dbReference>
<feature type="domain" description="Response regulatory" evidence="5">
    <location>
        <begin position="2"/>
        <end position="119"/>
    </location>
</feature>
<dbReference type="Gene3D" id="3.40.50.2300">
    <property type="match status" value="1"/>
</dbReference>
<evidence type="ECO:0000313" key="6">
    <source>
        <dbReference type="EMBL" id="QTR46156.1"/>
    </source>
</evidence>
<dbReference type="PROSITE" id="PS50110">
    <property type="entry name" value="RESPONSE_REGULATORY"/>
    <property type="match status" value="1"/>
</dbReference>
<evidence type="ECO:0000259" key="5">
    <source>
        <dbReference type="PROSITE" id="PS50110"/>
    </source>
</evidence>
<dbReference type="InterPro" id="IPR058245">
    <property type="entry name" value="NreC/VraR/RcsB-like_REC"/>
</dbReference>
<keyword evidence="1 3" id="KW-0597">Phosphoprotein</keyword>
<dbReference type="InterPro" id="IPR001789">
    <property type="entry name" value="Sig_transdc_resp-reg_receiver"/>
</dbReference>
<dbReference type="SUPFAM" id="SSF52172">
    <property type="entry name" value="CheY-like"/>
    <property type="match status" value="1"/>
</dbReference>
<gene>
    <name evidence="6" type="ORF">J9253_19625</name>
</gene>
<feature type="domain" description="HTH luxR-type" evidence="4">
    <location>
        <begin position="136"/>
        <end position="201"/>
    </location>
</feature>
<organism evidence="6 7">
    <name type="scientific">Thiothrix litoralis</name>
    <dbReference type="NCBI Taxonomy" id="2891210"/>
    <lineage>
        <taxon>Bacteria</taxon>
        <taxon>Pseudomonadati</taxon>
        <taxon>Pseudomonadota</taxon>
        <taxon>Gammaproteobacteria</taxon>
        <taxon>Thiotrichales</taxon>
        <taxon>Thiotrichaceae</taxon>
        <taxon>Thiothrix</taxon>
    </lineage>
</organism>
<feature type="modified residue" description="4-aspartylphosphate" evidence="3">
    <location>
        <position position="53"/>
    </location>
</feature>
<dbReference type="PANTHER" id="PTHR45566">
    <property type="entry name" value="HTH-TYPE TRANSCRIPTIONAL REGULATOR YHJB-RELATED"/>
    <property type="match status" value="1"/>
</dbReference>
<evidence type="ECO:0000256" key="2">
    <source>
        <dbReference type="ARBA" id="ARBA00023125"/>
    </source>
</evidence>
<protein>
    <submittedName>
        <fullName evidence="6">Response regulator transcription factor</fullName>
    </submittedName>
</protein>
<name>A0ABX7WSL3_9GAMM</name>
<dbReference type="Gene3D" id="1.10.10.10">
    <property type="entry name" value="Winged helix-like DNA-binding domain superfamily/Winged helix DNA-binding domain"/>
    <property type="match status" value="1"/>
</dbReference>
<dbReference type="RefSeq" id="WP_210222518.1">
    <property type="nucleotide sequence ID" value="NZ_CP072801.1"/>
</dbReference>
<dbReference type="Proteomes" id="UP000672039">
    <property type="component" value="Chromosome"/>
</dbReference>
<dbReference type="InterPro" id="IPR036388">
    <property type="entry name" value="WH-like_DNA-bd_sf"/>
</dbReference>
<dbReference type="InterPro" id="IPR000792">
    <property type="entry name" value="Tscrpt_reg_LuxR_C"/>
</dbReference>
<dbReference type="PROSITE" id="PS50043">
    <property type="entry name" value="HTH_LUXR_2"/>
    <property type="match status" value="1"/>
</dbReference>
<dbReference type="SMART" id="SM00421">
    <property type="entry name" value="HTH_LUXR"/>
    <property type="match status" value="1"/>
</dbReference>
<evidence type="ECO:0000256" key="3">
    <source>
        <dbReference type="PROSITE-ProRule" id="PRU00169"/>
    </source>
</evidence>
<dbReference type="Pfam" id="PF00196">
    <property type="entry name" value="GerE"/>
    <property type="match status" value="1"/>
</dbReference>
<proteinExistence type="predicted"/>
<evidence type="ECO:0000313" key="7">
    <source>
        <dbReference type="Proteomes" id="UP000672039"/>
    </source>
</evidence>
<dbReference type="Pfam" id="PF00072">
    <property type="entry name" value="Response_reg"/>
    <property type="match status" value="1"/>
</dbReference>
<dbReference type="InterPro" id="IPR011006">
    <property type="entry name" value="CheY-like_superfamily"/>
</dbReference>
<evidence type="ECO:0000256" key="1">
    <source>
        <dbReference type="ARBA" id="ARBA00022553"/>
    </source>
</evidence>
<dbReference type="EMBL" id="CP072801">
    <property type="protein sequence ID" value="QTR46156.1"/>
    <property type="molecule type" value="Genomic_DNA"/>
</dbReference>
<sequence length="204" mass="23189">MKVLLADDHAMFREGLMLLMRNQFPHIEWYQANSWYEVHRVLARNTIALALVDLNMPGQMPWPDEIRQVSQQFPALPLCILSATTAPEVIQSAFQLGIKGYIPKLVDTEELQYAIALILSGKTYLPNQIWETPTANDYDKAVLTQRQCAIIRLLAQGHSNKQIAAMLELTEGTVKRHVYNIFQILAVSNRVEAIKHARQRGLIA</sequence>
<keyword evidence="7" id="KW-1185">Reference proteome</keyword>
<dbReference type="CDD" id="cd06170">
    <property type="entry name" value="LuxR_C_like"/>
    <property type="match status" value="1"/>
</dbReference>